<gene>
    <name evidence="3" type="ORF">F9B16_45835</name>
</gene>
<dbReference type="Pfam" id="PF01636">
    <property type="entry name" value="APH"/>
    <property type="match status" value="1"/>
</dbReference>
<dbReference type="OrthoDB" id="236897at2"/>
<dbReference type="GO" id="GO:0016740">
    <property type="term" value="F:transferase activity"/>
    <property type="evidence" value="ECO:0007669"/>
    <property type="project" value="UniProtKB-KW"/>
</dbReference>
<keyword evidence="3" id="KW-0808">Transferase</keyword>
<keyword evidence="4" id="KW-1185">Reference proteome</keyword>
<evidence type="ECO:0000313" key="3">
    <source>
        <dbReference type="EMBL" id="KAB2361764.1"/>
    </source>
</evidence>
<evidence type="ECO:0000259" key="2">
    <source>
        <dbReference type="Pfam" id="PF01636"/>
    </source>
</evidence>
<dbReference type="InterPro" id="IPR011009">
    <property type="entry name" value="Kinase-like_dom_sf"/>
</dbReference>
<sequence length="254" mass="27632">MHEAPLDGGNTTGATRTGNTVRRATGPWTPAVHALLAHLAAEGFTAAPRPLGIDERGREILTFLDGDTVGSAKPWPPWVFEADTLDQAARWMREFHEAVAGFVPPPDAVWREGGRWSEGLVIGHNDAAPYNAVWRDGRLAGFFDWDFAGPVTREWDLAFAAFSWVPLHARHVAGPLGFTAFETRPERLRRFLGVYGWGGSAADLLGVVRERVAAHAGGIRALAAAGDDAFVRLRDQGVPDDLERALVELDALRV</sequence>
<dbReference type="RefSeq" id="WP_151546559.1">
    <property type="nucleotide sequence ID" value="NZ_WBMR01000292.1"/>
</dbReference>
<proteinExistence type="predicted"/>
<name>A0A6L3VLM4_9ACTN</name>
<organism evidence="3 4">
    <name type="scientific">Actinomadura montaniterrae</name>
    <dbReference type="NCBI Taxonomy" id="1803903"/>
    <lineage>
        <taxon>Bacteria</taxon>
        <taxon>Bacillati</taxon>
        <taxon>Actinomycetota</taxon>
        <taxon>Actinomycetes</taxon>
        <taxon>Streptosporangiales</taxon>
        <taxon>Thermomonosporaceae</taxon>
        <taxon>Actinomadura</taxon>
    </lineage>
</organism>
<protein>
    <submittedName>
        <fullName evidence="3">Phosphotransferase</fullName>
    </submittedName>
</protein>
<evidence type="ECO:0000256" key="1">
    <source>
        <dbReference type="SAM" id="MobiDB-lite"/>
    </source>
</evidence>
<feature type="domain" description="Aminoglycoside phosphotransferase" evidence="2">
    <location>
        <begin position="97"/>
        <end position="166"/>
    </location>
</feature>
<dbReference type="SUPFAM" id="SSF56112">
    <property type="entry name" value="Protein kinase-like (PK-like)"/>
    <property type="match status" value="1"/>
</dbReference>
<evidence type="ECO:0000313" key="4">
    <source>
        <dbReference type="Proteomes" id="UP000483004"/>
    </source>
</evidence>
<feature type="region of interest" description="Disordered" evidence="1">
    <location>
        <begin position="1"/>
        <end position="25"/>
    </location>
</feature>
<accession>A0A6L3VLM4</accession>
<reference evidence="3 4" key="1">
    <citation type="submission" date="2019-09" db="EMBL/GenBank/DDBJ databases">
        <title>Actinomadura physcomitrii sp. nov., a novel actinomycete isolated from moss [Physcomitrium sphaericum (Ludw) Fuernr].</title>
        <authorList>
            <person name="Liu C."/>
            <person name="Zhuang X."/>
        </authorList>
    </citation>
    <scope>NUCLEOTIDE SEQUENCE [LARGE SCALE GENOMIC DNA]</scope>
    <source>
        <strain evidence="3 4">CYP1-1B</strain>
    </source>
</reference>
<comment type="caution">
    <text evidence="3">The sequence shown here is derived from an EMBL/GenBank/DDBJ whole genome shotgun (WGS) entry which is preliminary data.</text>
</comment>
<dbReference type="InterPro" id="IPR002575">
    <property type="entry name" value="Aminoglycoside_PTrfase"/>
</dbReference>
<dbReference type="AlphaFoldDB" id="A0A6L3VLM4"/>
<dbReference type="EMBL" id="WBMR01000292">
    <property type="protein sequence ID" value="KAB2361764.1"/>
    <property type="molecule type" value="Genomic_DNA"/>
</dbReference>
<dbReference type="Proteomes" id="UP000483004">
    <property type="component" value="Unassembled WGS sequence"/>
</dbReference>
<feature type="compositionally biased region" description="Low complexity" evidence="1">
    <location>
        <begin position="8"/>
        <end position="25"/>
    </location>
</feature>
<dbReference type="Gene3D" id="3.90.1200.10">
    <property type="match status" value="1"/>
</dbReference>